<reference evidence="2" key="1">
    <citation type="journal article" date="2023" name="IMA Fungus">
        <title>Comparative genomic study of the Penicillium genus elucidates a diverse pangenome and 15 lateral gene transfer events.</title>
        <authorList>
            <person name="Petersen C."/>
            <person name="Sorensen T."/>
            <person name="Nielsen M.R."/>
            <person name="Sondergaard T.E."/>
            <person name="Sorensen J.L."/>
            <person name="Fitzpatrick D.A."/>
            <person name="Frisvad J.C."/>
            <person name="Nielsen K.L."/>
        </authorList>
    </citation>
    <scope>NUCLEOTIDE SEQUENCE</scope>
    <source>
        <strain evidence="2">IBT 17514</strain>
    </source>
</reference>
<reference evidence="2" key="2">
    <citation type="submission" date="2023-01" db="EMBL/GenBank/DDBJ databases">
        <authorList>
            <person name="Petersen C."/>
        </authorList>
    </citation>
    <scope>NUCLEOTIDE SEQUENCE</scope>
    <source>
        <strain evidence="2">IBT 17514</strain>
    </source>
</reference>
<proteinExistence type="predicted"/>
<dbReference type="Proteomes" id="UP001215712">
    <property type="component" value="Unassembled WGS sequence"/>
</dbReference>
<evidence type="ECO:0000256" key="1">
    <source>
        <dbReference type="SAM" id="MobiDB-lite"/>
    </source>
</evidence>
<comment type="caution">
    <text evidence="2">The sequence shown here is derived from an EMBL/GenBank/DDBJ whole genome shotgun (WGS) entry which is preliminary data.</text>
</comment>
<feature type="compositionally biased region" description="Basic and acidic residues" evidence="1">
    <location>
        <begin position="246"/>
        <end position="257"/>
    </location>
</feature>
<evidence type="ECO:0000313" key="2">
    <source>
        <dbReference type="EMBL" id="KAJ5732775.1"/>
    </source>
</evidence>
<sequence length="326" mass="37017">MAATGTIAEAARLCKKRFTQFLKVPSLQYDRWAESCVAEMERWISDTGACDQGRASLDFKLASQPETRDLVVNSLRQLSATIDECVIQIKIYEDSLAEPDQEDSVDSYEGQDQSSLSWSDDSSSGDQSEEAGKKEPSGNTWPDIAYEIDKMQSRFERLAVDIRQSWRCSWWQKADEQFDATEHQELEDHLAGILLAQLESEPQERDLSKLNEVQLRLIRCNLMRRNRFLYARQNMEASFTGHSINRQKEQAECKPEEVTNNTMVTGSLPSESANRLSAILGPFRSTTMPSAMIDLGYPRPPRCHKDTHNFSVHIAAKLFPQGWPTG</sequence>
<feature type="region of interest" description="Disordered" evidence="1">
    <location>
        <begin position="98"/>
        <end position="142"/>
    </location>
</feature>
<dbReference type="EMBL" id="JAQJAN010000004">
    <property type="protein sequence ID" value="KAJ5732775.1"/>
    <property type="molecule type" value="Genomic_DNA"/>
</dbReference>
<feature type="compositionally biased region" description="Low complexity" evidence="1">
    <location>
        <begin position="111"/>
        <end position="126"/>
    </location>
</feature>
<feature type="region of interest" description="Disordered" evidence="1">
    <location>
        <begin position="246"/>
        <end position="269"/>
    </location>
</feature>
<name>A0AAD6HR73_9EURO</name>
<accession>A0AAD6HR73</accession>
<gene>
    <name evidence="2" type="ORF">N7493_004256</name>
</gene>
<feature type="compositionally biased region" description="Polar residues" evidence="1">
    <location>
        <begin position="258"/>
        <end position="269"/>
    </location>
</feature>
<dbReference type="AlphaFoldDB" id="A0AAD6HR73"/>
<evidence type="ECO:0000313" key="3">
    <source>
        <dbReference type="Proteomes" id="UP001215712"/>
    </source>
</evidence>
<protein>
    <submittedName>
        <fullName evidence="2">Uncharacterized protein</fullName>
    </submittedName>
</protein>
<keyword evidence="3" id="KW-1185">Reference proteome</keyword>
<organism evidence="2 3">
    <name type="scientific">Penicillium malachiteum</name>
    <dbReference type="NCBI Taxonomy" id="1324776"/>
    <lineage>
        <taxon>Eukaryota</taxon>
        <taxon>Fungi</taxon>
        <taxon>Dikarya</taxon>
        <taxon>Ascomycota</taxon>
        <taxon>Pezizomycotina</taxon>
        <taxon>Eurotiomycetes</taxon>
        <taxon>Eurotiomycetidae</taxon>
        <taxon>Eurotiales</taxon>
        <taxon>Aspergillaceae</taxon>
        <taxon>Penicillium</taxon>
    </lineage>
</organism>